<dbReference type="Gene3D" id="1.20.90.10">
    <property type="entry name" value="Phospholipase A2 domain"/>
    <property type="match status" value="1"/>
</dbReference>
<dbReference type="eggNOG" id="COG5479">
    <property type="taxonomic scope" value="Bacteria"/>
</dbReference>
<name>H0QXU1_9ACTN</name>
<dbReference type="SUPFAM" id="SSF48619">
    <property type="entry name" value="Phospholipase A2, PLA2"/>
    <property type="match status" value="1"/>
</dbReference>
<evidence type="ECO:0000256" key="2">
    <source>
        <dbReference type="SAM" id="Phobius"/>
    </source>
</evidence>
<keyword evidence="4" id="KW-1185">Reference proteome</keyword>
<dbReference type="InterPro" id="IPR036444">
    <property type="entry name" value="PLipase_A2_dom_sf"/>
</dbReference>
<evidence type="ECO:0000313" key="4">
    <source>
        <dbReference type="Proteomes" id="UP000035034"/>
    </source>
</evidence>
<comment type="caution">
    <text evidence="3">The sequence shown here is derived from an EMBL/GenBank/DDBJ whole genome shotgun (WGS) entry which is preliminary data.</text>
</comment>
<keyword evidence="2" id="KW-0472">Membrane</keyword>
<organism evidence="3 4">
    <name type="scientific">Gordonia effusa NBRC 100432</name>
    <dbReference type="NCBI Taxonomy" id="1077974"/>
    <lineage>
        <taxon>Bacteria</taxon>
        <taxon>Bacillati</taxon>
        <taxon>Actinomycetota</taxon>
        <taxon>Actinomycetes</taxon>
        <taxon>Mycobacteriales</taxon>
        <taxon>Gordoniaceae</taxon>
        <taxon>Gordonia</taxon>
    </lineage>
</organism>
<dbReference type="GO" id="GO:0050482">
    <property type="term" value="P:arachidonate secretion"/>
    <property type="evidence" value="ECO:0007669"/>
    <property type="project" value="InterPro"/>
</dbReference>
<feature type="compositionally biased region" description="Low complexity" evidence="1">
    <location>
        <begin position="59"/>
        <end position="72"/>
    </location>
</feature>
<dbReference type="GO" id="GO:0006644">
    <property type="term" value="P:phospholipid metabolic process"/>
    <property type="evidence" value="ECO:0007669"/>
    <property type="project" value="InterPro"/>
</dbReference>
<feature type="transmembrane region" description="Helical" evidence="2">
    <location>
        <begin position="20"/>
        <end position="47"/>
    </location>
</feature>
<keyword evidence="2" id="KW-0812">Transmembrane</keyword>
<protein>
    <recommendedName>
        <fullName evidence="5">Phospholipase A2 domain-containing protein</fullName>
    </recommendedName>
</protein>
<sequence length="196" mass="21121">MGTPSKPWSERAQTRATSAVLLFTRTSAVVLAIAFVSTIGLGTATAFPTSIPPRSGPNQATTTAAQTPSQQTRVEQLPANVDANRDTDSVPIPTNYRYDGPGTKDARHDYCSYSPDQYPAPGRNANFSGACARHDMCYDAADAANQGYAGCNNALWVDMTTVCSHQYKIYDLRRQGCLRAADVYWIAVTGSHVGHL</sequence>
<evidence type="ECO:0000313" key="3">
    <source>
        <dbReference type="EMBL" id="GAB17642.1"/>
    </source>
</evidence>
<evidence type="ECO:0008006" key="5">
    <source>
        <dbReference type="Google" id="ProtNLM"/>
    </source>
</evidence>
<accession>H0QXU1</accession>
<reference evidence="3 4" key="1">
    <citation type="submission" date="2011-12" db="EMBL/GenBank/DDBJ databases">
        <title>Whole genome shotgun sequence of Gordonia effusa NBRC 100432.</title>
        <authorList>
            <person name="Yoshida I."/>
            <person name="Takarada H."/>
            <person name="Hosoyama A."/>
            <person name="Tsuchikane K."/>
            <person name="Katsumata H."/>
            <person name="Yamazaki S."/>
            <person name="Fujita N."/>
        </authorList>
    </citation>
    <scope>NUCLEOTIDE SEQUENCE [LARGE SCALE GENOMIC DNA]</scope>
    <source>
        <strain evidence="3 4">NBRC 100432</strain>
    </source>
</reference>
<dbReference type="EMBL" id="BAEH01000036">
    <property type="protein sequence ID" value="GAB17642.1"/>
    <property type="molecule type" value="Genomic_DNA"/>
</dbReference>
<proteinExistence type="predicted"/>
<dbReference type="AlphaFoldDB" id="H0QXU1"/>
<dbReference type="GO" id="GO:0004623">
    <property type="term" value="F:phospholipase A2 activity"/>
    <property type="evidence" value="ECO:0007669"/>
    <property type="project" value="InterPro"/>
</dbReference>
<keyword evidence="2" id="KW-1133">Transmembrane helix</keyword>
<gene>
    <name evidence="3" type="ORF">GOEFS_036_00810</name>
</gene>
<dbReference type="Proteomes" id="UP000035034">
    <property type="component" value="Unassembled WGS sequence"/>
</dbReference>
<evidence type="ECO:0000256" key="1">
    <source>
        <dbReference type="SAM" id="MobiDB-lite"/>
    </source>
</evidence>
<dbReference type="STRING" id="1077974.GOEFS_036_00810"/>
<feature type="region of interest" description="Disordered" evidence="1">
    <location>
        <begin position="50"/>
        <end position="72"/>
    </location>
</feature>